<accession>W4FEU7</accession>
<dbReference type="GeneID" id="20819880"/>
<protein>
    <submittedName>
        <fullName evidence="1">Uncharacterized protein</fullName>
    </submittedName>
</protein>
<reference evidence="1" key="1">
    <citation type="submission" date="2013-12" db="EMBL/GenBank/DDBJ databases">
        <title>The Genome Sequence of Aphanomyces astaci APO3.</title>
        <authorList>
            <consortium name="The Broad Institute Genomics Platform"/>
            <person name="Russ C."/>
            <person name="Tyler B."/>
            <person name="van West P."/>
            <person name="Dieguez-Uribeondo J."/>
            <person name="Young S.K."/>
            <person name="Zeng Q."/>
            <person name="Gargeya S."/>
            <person name="Fitzgerald M."/>
            <person name="Abouelleil A."/>
            <person name="Alvarado L."/>
            <person name="Chapman S.B."/>
            <person name="Gainer-Dewar J."/>
            <person name="Goldberg J."/>
            <person name="Griggs A."/>
            <person name="Gujja S."/>
            <person name="Hansen M."/>
            <person name="Howarth C."/>
            <person name="Imamovic A."/>
            <person name="Ireland A."/>
            <person name="Larimer J."/>
            <person name="McCowan C."/>
            <person name="Murphy C."/>
            <person name="Pearson M."/>
            <person name="Poon T.W."/>
            <person name="Priest M."/>
            <person name="Roberts A."/>
            <person name="Saif S."/>
            <person name="Shea T."/>
            <person name="Sykes S."/>
            <person name="Wortman J."/>
            <person name="Nusbaum C."/>
            <person name="Birren B."/>
        </authorList>
    </citation>
    <scope>NUCLEOTIDE SEQUENCE [LARGE SCALE GENOMIC DNA]</scope>
    <source>
        <strain evidence="1">APO3</strain>
    </source>
</reference>
<sequence length="190" mass="20361">MRRRVSAEHGSSHRSMPNDLVTVRAVAIPCVTVENGSVHVSVSFVHAAPGSAVRATLCWMTSVPDVLSSQSDDATDSVVSYCHVQWNPPNCHWILTSSASSMGFGGGGRSGAGGGPKSQVIPLEHPSLSLVAQVLHLRGIVLAAFPTHRWALKSDTTATLVLRYNWTDTLVYCPLSCWHLSNTAHTSSYL</sequence>
<dbReference type="AlphaFoldDB" id="W4FEU7"/>
<name>W4FEU7_APHAT</name>
<organism evidence="1">
    <name type="scientific">Aphanomyces astaci</name>
    <name type="common">Crayfish plague agent</name>
    <dbReference type="NCBI Taxonomy" id="112090"/>
    <lineage>
        <taxon>Eukaryota</taxon>
        <taxon>Sar</taxon>
        <taxon>Stramenopiles</taxon>
        <taxon>Oomycota</taxon>
        <taxon>Saprolegniomycetes</taxon>
        <taxon>Saprolegniales</taxon>
        <taxon>Verrucalvaceae</taxon>
        <taxon>Aphanomyces</taxon>
    </lineage>
</organism>
<gene>
    <name evidence="1" type="ORF">H257_17884</name>
</gene>
<dbReference type="VEuPathDB" id="FungiDB:H257_17884"/>
<evidence type="ECO:0000313" key="1">
    <source>
        <dbReference type="EMBL" id="ETV65346.1"/>
    </source>
</evidence>
<dbReference type="RefSeq" id="XP_009845141.1">
    <property type="nucleotide sequence ID" value="XM_009846839.1"/>
</dbReference>
<dbReference type="EMBL" id="KI913239">
    <property type="protein sequence ID" value="ETV65346.1"/>
    <property type="molecule type" value="Genomic_DNA"/>
</dbReference>
<proteinExistence type="predicted"/>